<name>A0A2C6C417_9GAMM</name>
<dbReference type="InterPro" id="IPR050575">
    <property type="entry name" value="BMC_shell"/>
</dbReference>
<dbReference type="SMART" id="SM00877">
    <property type="entry name" value="BMC"/>
    <property type="match status" value="1"/>
</dbReference>
<dbReference type="SUPFAM" id="SSF143414">
    <property type="entry name" value="CcmK-like"/>
    <property type="match status" value="1"/>
</dbReference>
<dbReference type="Gene3D" id="3.30.70.1710">
    <property type="match status" value="1"/>
</dbReference>
<evidence type="ECO:0000256" key="5">
    <source>
        <dbReference type="SAM" id="MobiDB-lite"/>
    </source>
</evidence>
<dbReference type="GO" id="GO:0031469">
    <property type="term" value="C:bacterial microcompartment"/>
    <property type="evidence" value="ECO:0007669"/>
    <property type="project" value="UniProtKB-SubCell"/>
</dbReference>
<dbReference type="PANTHER" id="PTHR33941:SF11">
    <property type="entry name" value="BACTERIAL MICROCOMPARTMENT SHELL PROTEIN PDUJ"/>
    <property type="match status" value="1"/>
</dbReference>
<feature type="region of interest" description="Disordered" evidence="5">
    <location>
        <begin position="138"/>
        <end position="171"/>
    </location>
</feature>
<evidence type="ECO:0000259" key="6">
    <source>
        <dbReference type="PROSITE" id="PS51930"/>
    </source>
</evidence>
<protein>
    <submittedName>
        <fullName evidence="7">BMC domain-containing protein</fullName>
    </submittedName>
    <submittedName>
        <fullName evidence="8">Carbon dioxide-concentrating mechanism protein CcmK homolog 2</fullName>
    </submittedName>
</protein>
<keyword evidence="9" id="KW-1185">Reference proteome</keyword>
<dbReference type="EMBL" id="CAADJA010000002">
    <property type="protein sequence ID" value="VFS51326.1"/>
    <property type="molecule type" value="Genomic_DNA"/>
</dbReference>
<keyword evidence="3" id="KW-1283">Bacterial microcompartment</keyword>
<dbReference type="InterPro" id="IPR037233">
    <property type="entry name" value="CcmK-like_sf"/>
</dbReference>
<dbReference type="RefSeq" id="WP_036016503.1">
    <property type="nucleotide sequence ID" value="NZ_CAADJA010000002.1"/>
</dbReference>
<evidence type="ECO:0000313" key="10">
    <source>
        <dbReference type="Proteomes" id="UP000373449"/>
    </source>
</evidence>
<reference evidence="9" key="1">
    <citation type="submission" date="2017-09" db="EMBL/GenBank/DDBJ databases">
        <title>FDA dAtabase for Regulatory Grade micrObial Sequences (FDA-ARGOS): Supporting development and validation of Infectious Disease Dx tests.</title>
        <authorList>
            <person name="Minogue T."/>
            <person name="Wolcott M."/>
            <person name="Wasieloski L."/>
            <person name="Aguilar W."/>
            <person name="Moore D."/>
            <person name="Tallon L."/>
            <person name="Sadzewicz L."/>
            <person name="Ott S."/>
            <person name="Zhao X."/>
            <person name="Nagaraj S."/>
            <person name="Vavikolanu K."/>
            <person name="Aluvathingal J."/>
            <person name="Nadendla S."/>
            <person name="Sichtig H."/>
        </authorList>
    </citation>
    <scope>NUCLEOTIDE SEQUENCE [LARGE SCALE GENOMIC DNA]</scope>
    <source>
        <strain evidence="9">FDAARGOS_387</strain>
    </source>
</reference>
<organism evidence="7 9">
    <name type="scientific">Budvicia aquatica</name>
    <dbReference type="NCBI Taxonomy" id="82979"/>
    <lineage>
        <taxon>Bacteria</taxon>
        <taxon>Pseudomonadati</taxon>
        <taxon>Pseudomonadota</taxon>
        <taxon>Gammaproteobacteria</taxon>
        <taxon>Enterobacterales</taxon>
        <taxon>Budviciaceae</taxon>
        <taxon>Budvicia</taxon>
    </lineage>
</organism>
<evidence type="ECO:0000256" key="1">
    <source>
        <dbReference type="ARBA" id="ARBA00004836"/>
    </source>
</evidence>
<dbReference type="Pfam" id="PF00936">
    <property type="entry name" value="BMC"/>
    <property type="match status" value="1"/>
</dbReference>
<evidence type="ECO:0000313" key="8">
    <source>
        <dbReference type="EMBL" id="VFS51326.1"/>
    </source>
</evidence>
<evidence type="ECO:0000313" key="7">
    <source>
        <dbReference type="EMBL" id="PHI31090.1"/>
    </source>
</evidence>
<comment type="subcellular location">
    <subcellularLocation>
        <location evidence="2">Bacterial microcompartment</location>
    </subcellularLocation>
</comment>
<comment type="pathway">
    <text evidence="1">Polyol metabolism; 1,2-propanediol degradation.</text>
</comment>
<feature type="domain" description="BMC" evidence="6">
    <location>
        <begin position="5"/>
        <end position="90"/>
    </location>
</feature>
<proteinExistence type="inferred from homology"/>
<dbReference type="Proteomes" id="UP000224974">
    <property type="component" value="Unassembled WGS sequence"/>
</dbReference>
<feature type="compositionally biased region" description="Low complexity" evidence="5">
    <location>
        <begin position="148"/>
        <end position="163"/>
    </location>
</feature>
<dbReference type="InterPro" id="IPR044872">
    <property type="entry name" value="CcmK/CsoS1_BMC"/>
</dbReference>
<evidence type="ECO:0000256" key="2">
    <source>
        <dbReference type="ARBA" id="ARBA00024322"/>
    </source>
</evidence>
<gene>
    <name evidence="8" type="primary">ccmK2</name>
    <name evidence="7" type="ORF">CRN84_17990</name>
    <name evidence="8" type="ORF">NCTC12282_04969</name>
</gene>
<dbReference type="InterPro" id="IPR000249">
    <property type="entry name" value="BMC_dom"/>
</dbReference>
<reference evidence="8 10" key="3">
    <citation type="submission" date="2019-03" db="EMBL/GenBank/DDBJ databases">
        <authorList>
            <consortium name="Pathogen Informatics"/>
        </authorList>
    </citation>
    <scope>NUCLEOTIDE SEQUENCE [LARGE SCALE GENOMIC DNA]</scope>
    <source>
        <strain evidence="8 10">NCTC12282</strain>
    </source>
</reference>
<dbReference type="CDD" id="cd07045">
    <property type="entry name" value="BMC_CcmK_like"/>
    <property type="match status" value="1"/>
</dbReference>
<evidence type="ECO:0000313" key="9">
    <source>
        <dbReference type="Proteomes" id="UP000224974"/>
    </source>
</evidence>
<dbReference type="EMBL" id="PDDX01000001">
    <property type="protein sequence ID" value="PHI31090.1"/>
    <property type="molecule type" value="Genomic_DNA"/>
</dbReference>
<dbReference type="Proteomes" id="UP000373449">
    <property type="component" value="Unassembled WGS sequence"/>
</dbReference>
<evidence type="ECO:0000256" key="3">
    <source>
        <dbReference type="ARBA" id="ARBA00024446"/>
    </source>
</evidence>
<dbReference type="PROSITE" id="PS51930">
    <property type="entry name" value="BMC_2"/>
    <property type="match status" value="1"/>
</dbReference>
<comment type="similarity">
    <text evidence="4">Belongs to the bacterial microcompartments protein family.</text>
</comment>
<dbReference type="STRING" id="1111728.GCA_000427805_04017"/>
<dbReference type="AlphaFoldDB" id="A0A2C6C417"/>
<dbReference type="PANTHER" id="PTHR33941">
    <property type="entry name" value="PROPANEDIOL UTILIZATION PROTEIN PDUA"/>
    <property type="match status" value="1"/>
</dbReference>
<sequence length="171" mass="17472">MIKQSLGLIETVGLAAAIEAADTAVKSANVKIIGYELTKGGGMVMVKMLGEVGAVNAAISAATASAAKVNKVVSTKVIARMGEGLELMVTSHETPQAKVEPAKADAPKVSQEIPVTTVSTDIEDMTLDCSSLAAQDVTLDDSGSQTSAAEPAKEAVVPPAKKPTSSKKKHK</sequence>
<dbReference type="OrthoDB" id="5879482at2"/>
<accession>A0A2C6C417</accession>
<reference evidence="7" key="2">
    <citation type="submission" date="2017-09" db="EMBL/GenBank/DDBJ databases">
        <title>FDA dAtabase for Regulatory Grade micrObial Sequences (FDA-ARGOS): Supporting development and validation of Infectious Disease Dx tests.</title>
        <authorList>
            <person name="Minogue T."/>
            <person name="Wolcott M."/>
            <person name="Wasieloski L."/>
            <person name="Aguilar W."/>
            <person name="Moore D."/>
            <person name="Tallon L.J."/>
            <person name="Sadzewicz L."/>
            <person name="Ott S."/>
            <person name="Zhao X."/>
            <person name="Nagaraj S."/>
            <person name="Vavikolanu K."/>
            <person name="Aluvathingal J."/>
            <person name="Nadendla S."/>
            <person name="Sichtig H."/>
        </authorList>
    </citation>
    <scope>NUCLEOTIDE SEQUENCE</scope>
    <source>
        <strain evidence="7">FDAARGOS_387</strain>
    </source>
</reference>
<evidence type="ECO:0000256" key="4">
    <source>
        <dbReference type="PROSITE-ProRule" id="PRU01278"/>
    </source>
</evidence>